<proteinExistence type="predicted"/>
<organism evidence="1 2">
    <name type="scientific">Crenichthys baileyi</name>
    <name type="common">White River springfish</name>
    <dbReference type="NCBI Taxonomy" id="28760"/>
    <lineage>
        <taxon>Eukaryota</taxon>
        <taxon>Metazoa</taxon>
        <taxon>Chordata</taxon>
        <taxon>Craniata</taxon>
        <taxon>Vertebrata</taxon>
        <taxon>Euteleostomi</taxon>
        <taxon>Actinopterygii</taxon>
        <taxon>Neopterygii</taxon>
        <taxon>Teleostei</taxon>
        <taxon>Neoteleostei</taxon>
        <taxon>Acanthomorphata</taxon>
        <taxon>Ovalentaria</taxon>
        <taxon>Atherinomorphae</taxon>
        <taxon>Cyprinodontiformes</taxon>
        <taxon>Goodeidae</taxon>
        <taxon>Crenichthys</taxon>
    </lineage>
</organism>
<dbReference type="EMBL" id="JAHHUM010001762">
    <property type="protein sequence ID" value="KAK5609154.1"/>
    <property type="molecule type" value="Genomic_DNA"/>
</dbReference>
<reference evidence="1 2" key="1">
    <citation type="submission" date="2021-06" db="EMBL/GenBank/DDBJ databases">
        <authorList>
            <person name="Palmer J.M."/>
        </authorList>
    </citation>
    <scope>NUCLEOTIDE SEQUENCE [LARGE SCALE GENOMIC DNA]</scope>
    <source>
        <strain evidence="1 2">MEX-2019</strain>
        <tissue evidence="1">Muscle</tissue>
    </source>
</reference>
<keyword evidence="2" id="KW-1185">Reference proteome</keyword>
<evidence type="ECO:0008006" key="3">
    <source>
        <dbReference type="Google" id="ProtNLM"/>
    </source>
</evidence>
<evidence type="ECO:0000313" key="1">
    <source>
        <dbReference type="EMBL" id="KAK5609154.1"/>
    </source>
</evidence>
<dbReference type="Proteomes" id="UP001311232">
    <property type="component" value="Unassembled WGS sequence"/>
</dbReference>
<sequence>MSVFRPLTPTVPAASAFLCSGKATLNSCPSFWACYNIQRAATAEVNNLPWLTKPKKRSSEVRTINHYLRSCFALSNCVCLVVFLSGQTICIKSAPDSLGEPRLDIFPLTLVTFQRKQPLLLSLQTNCWVATKGICARG</sequence>
<accession>A0AAV9RJT7</accession>
<evidence type="ECO:0000313" key="2">
    <source>
        <dbReference type="Proteomes" id="UP001311232"/>
    </source>
</evidence>
<comment type="caution">
    <text evidence="1">The sequence shown here is derived from an EMBL/GenBank/DDBJ whole genome shotgun (WGS) entry which is preliminary data.</text>
</comment>
<protein>
    <recommendedName>
        <fullName evidence="3">Secreted protein</fullName>
    </recommendedName>
</protein>
<gene>
    <name evidence="1" type="ORF">CRENBAI_015506</name>
</gene>
<name>A0AAV9RJT7_9TELE</name>
<dbReference type="AlphaFoldDB" id="A0AAV9RJT7"/>